<evidence type="ECO:0000256" key="7">
    <source>
        <dbReference type="ARBA" id="ARBA00023237"/>
    </source>
</evidence>
<keyword evidence="2" id="KW-0813">Transport</keyword>
<organism evidence="10 11">
    <name type="scientific">Psychrosphaera saromensis</name>
    <dbReference type="NCBI Taxonomy" id="716813"/>
    <lineage>
        <taxon>Bacteria</taxon>
        <taxon>Pseudomonadati</taxon>
        <taxon>Pseudomonadota</taxon>
        <taxon>Gammaproteobacteria</taxon>
        <taxon>Alteromonadales</taxon>
        <taxon>Pseudoalteromonadaceae</taxon>
        <taxon>Psychrosphaera</taxon>
    </lineage>
</organism>
<dbReference type="Proteomes" id="UP000239007">
    <property type="component" value="Unassembled WGS sequence"/>
</dbReference>
<dbReference type="GO" id="GO:0009279">
    <property type="term" value="C:cell outer membrane"/>
    <property type="evidence" value="ECO:0007669"/>
    <property type="project" value="UniProtKB-SubCell"/>
</dbReference>
<dbReference type="RefSeq" id="WP_105052112.1">
    <property type="nucleotide sequence ID" value="NZ_BMYG01000002.1"/>
</dbReference>
<dbReference type="OrthoDB" id="9145970at2"/>
<keyword evidence="4" id="KW-0812">Transmembrane</keyword>
<evidence type="ECO:0000256" key="4">
    <source>
        <dbReference type="ARBA" id="ARBA00022692"/>
    </source>
</evidence>
<feature type="signal peptide" evidence="9">
    <location>
        <begin position="1"/>
        <end position="21"/>
    </location>
</feature>
<keyword evidence="11" id="KW-1185">Reference proteome</keyword>
<dbReference type="SUPFAM" id="SSF56935">
    <property type="entry name" value="Porins"/>
    <property type="match status" value="1"/>
</dbReference>
<dbReference type="EMBL" id="MSCH01000003">
    <property type="protein sequence ID" value="PQJ53622.1"/>
    <property type="molecule type" value="Genomic_DNA"/>
</dbReference>
<feature type="chain" id="PRO_5015776922" description="TonB-dependent receptor plug domain-containing protein" evidence="9">
    <location>
        <begin position="22"/>
        <end position="720"/>
    </location>
</feature>
<evidence type="ECO:0000313" key="11">
    <source>
        <dbReference type="Proteomes" id="UP000239007"/>
    </source>
</evidence>
<accession>A0A2S7UVT9</accession>
<evidence type="ECO:0000256" key="1">
    <source>
        <dbReference type="ARBA" id="ARBA00004571"/>
    </source>
</evidence>
<feature type="region of interest" description="Disordered" evidence="8">
    <location>
        <begin position="35"/>
        <end position="58"/>
    </location>
</feature>
<name>A0A2S7UVT9_9GAMM</name>
<evidence type="ECO:0000256" key="3">
    <source>
        <dbReference type="ARBA" id="ARBA00022452"/>
    </source>
</evidence>
<dbReference type="Gene3D" id="2.40.170.20">
    <property type="entry name" value="TonB-dependent receptor, beta-barrel domain"/>
    <property type="match status" value="1"/>
</dbReference>
<evidence type="ECO:0000256" key="8">
    <source>
        <dbReference type="SAM" id="MobiDB-lite"/>
    </source>
</evidence>
<evidence type="ECO:0000256" key="6">
    <source>
        <dbReference type="ARBA" id="ARBA00023136"/>
    </source>
</evidence>
<sequence length="720" mass="81559">MRYLSFTPLLIVGLLPLMANATDAKLIEASPEVEVSTTEDEVEQPLTAPPQLTSVGRPPETIRVIGSRDSGIELSSDKILKVPGAGNDPIRAIESLPGVVLANGFAPAVRGSSPSDMYYQTDGVPVGYVFHNDSYSSFHPNLIKSFELKTGAWESGFSDSIGGVIDTKLRDPEIKDFSGVADFSFLRTGLLIESKLTDSSAFYLAARQSLIHIYIDAFLDDEDFKFTQAPINNDYQFKYINYLDDNNKIVVQATGANDDVELLFSDESSQVQKNPELTGGIGFETYYDNQSIIWTNESDFGQTQVFLNRLVRNSDFFVGQIIELNAITTDSMFKVLNTQLFDSGALNSGFEFRQQNIDYQVTGKSSPCNNEFEICAPSYYAPSVSEAAEIDISFMTVFADYDWDLSDSVMLRLGGAVNTNDFNDETIAEPRLMLKWQAFDDYGLKFAYGQHHQWFREYKYLSETFGSLNLDQVTAEHYIFGIEYEGDSDWAWRIESYYKDMDDLIVSNPSQQVTSLTDRDSAVENDLMQADNYLNAGVGTAYGVEFLLNKAISDNWYGWLSIAYSKTERTNELTGDEFNYEFDKPWIINLVANYEINDNWQFGGRWRFQSGALYTPINGAVPVYPLVNNEPDSSQEPIFYDPIEGGINEQRLDDFHRLDVRLDYKTQWWGQETNLYFEVLNVYGKKSLTGYDYNEDYTERDPSYQFPDTPIPSIGLQIEF</sequence>
<dbReference type="GO" id="GO:0044718">
    <property type="term" value="P:siderophore transmembrane transport"/>
    <property type="evidence" value="ECO:0007669"/>
    <property type="project" value="TreeGrafter"/>
</dbReference>
<keyword evidence="7" id="KW-0998">Cell outer membrane</keyword>
<keyword evidence="6" id="KW-0472">Membrane</keyword>
<comment type="subcellular location">
    <subcellularLocation>
        <location evidence="1">Cell outer membrane</location>
        <topology evidence="1">Multi-pass membrane protein</topology>
    </subcellularLocation>
</comment>
<evidence type="ECO:0008006" key="12">
    <source>
        <dbReference type="Google" id="ProtNLM"/>
    </source>
</evidence>
<evidence type="ECO:0000256" key="2">
    <source>
        <dbReference type="ARBA" id="ARBA00022448"/>
    </source>
</evidence>
<gene>
    <name evidence="10" type="ORF">BTO11_08055</name>
</gene>
<dbReference type="AlphaFoldDB" id="A0A2S7UVT9"/>
<keyword evidence="5 9" id="KW-0732">Signal</keyword>
<keyword evidence="3" id="KW-1134">Transmembrane beta strand</keyword>
<evidence type="ECO:0000313" key="10">
    <source>
        <dbReference type="EMBL" id="PQJ53622.1"/>
    </source>
</evidence>
<comment type="caution">
    <text evidence="10">The sequence shown here is derived from an EMBL/GenBank/DDBJ whole genome shotgun (WGS) entry which is preliminary data.</text>
</comment>
<reference evidence="10 11" key="1">
    <citation type="submission" date="2016-12" db="EMBL/GenBank/DDBJ databases">
        <title>Diversity of luminous bacteria.</title>
        <authorList>
            <person name="Yoshizawa S."/>
            <person name="Kogure K."/>
        </authorList>
    </citation>
    <scope>NUCLEOTIDE SEQUENCE [LARGE SCALE GENOMIC DNA]</scope>
    <source>
        <strain evidence="10 11">SA4-48</strain>
    </source>
</reference>
<evidence type="ECO:0000256" key="9">
    <source>
        <dbReference type="SAM" id="SignalP"/>
    </source>
</evidence>
<protein>
    <recommendedName>
        <fullName evidence="12">TonB-dependent receptor plug domain-containing protein</fullName>
    </recommendedName>
</protein>
<evidence type="ECO:0000256" key="5">
    <source>
        <dbReference type="ARBA" id="ARBA00022729"/>
    </source>
</evidence>
<dbReference type="PANTHER" id="PTHR30069:SF29">
    <property type="entry name" value="HEMOGLOBIN AND HEMOGLOBIN-HAPTOGLOBIN-BINDING PROTEIN 1-RELATED"/>
    <property type="match status" value="1"/>
</dbReference>
<dbReference type="InterPro" id="IPR039426">
    <property type="entry name" value="TonB-dep_rcpt-like"/>
</dbReference>
<dbReference type="PANTHER" id="PTHR30069">
    <property type="entry name" value="TONB-DEPENDENT OUTER MEMBRANE RECEPTOR"/>
    <property type="match status" value="1"/>
</dbReference>
<dbReference type="InterPro" id="IPR036942">
    <property type="entry name" value="Beta-barrel_TonB_sf"/>
</dbReference>
<dbReference type="GO" id="GO:0015344">
    <property type="term" value="F:siderophore uptake transmembrane transporter activity"/>
    <property type="evidence" value="ECO:0007669"/>
    <property type="project" value="TreeGrafter"/>
</dbReference>
<proteinExistence type="predicted"/>